<organism evidence="7 8">
    <name type="scientific">Populus tomentosa</name>
    <name type="common">Chinese white poplar</name>
    <dbReference type="NCBI Taxonomy" id="118781"/>
    <lineage>
        <taxon>Eukaryota</taxon>
        <taxon>Viridiplantae</taxon>
        <taxon>Streptophyta</taxon>
        <taxon>Embryophyta</taxon>
        <taxon>Tracheophyta</taxon>
        <taxon>Spermatophyta</taxon>
        <taxon>Magnoliopsida</taxon>
        <taxon>eudicotyledons</taxon>
        <taxon>Gunneridae</taxon>
        <taxon>Pentapetalae</taxon>
        <taxon>rosids</taxon>
        <taxon>fabids</taxon>
        <taxon>Malpighiales</taxon>
        <taxon>Salicaceae</taxon>
        <taxon>Saliceae</taxon>
        <taxon>Populus</taxon>
    </lineage>
</organism>
<evidence type="ECO:0000256" key="2">
    <source>
        <dbReference type="ARBA" id="ARBA00022448"/>
    </source>
</evidence>
<evidence type="ECO:0000256" key="6">
    <source>
        <dbReference type="SAM" id="Phobius"/>
    </source>
</evidence>
<comment type="caution">
    <text evidence="7">The sequence shown here is derived from an EMBL/GenBank/DDBJ whole genome shotgun (WGS) entry which is preliminary data.</text>
</comment>
<dbReference type="PANTHER" id="PTHR23505">
    <property type="entry name" value="SPINSTER"/>
    <property type="match status" value="1"/>
</dbReference>
<evidence type="ECO:0000256" key="1">
    <source>
        <dbReference type="ARBA" id="ARBA00004141"/>
    </source>
</evidence>
<sequence length="272" mass="29890">MITSFYISRTHITLIATSINPTVLASSLALSSSLSPACVMTLGCSHGRVAHLSSASSCLYDLENIVEARGVTGSVPWSALALAPMWSEPVGLSREKTAVLIALFGIASSFGGLFGGKMGGFVTARHPNFGRTVLAHISSASANRGNAASLARALYTSIGLPMALCCLIYSFLYGTSYPRDRERAQMEALIESEMRQLIMQKNHLLWTEVLLKWIMKERIVLILMKVLSSFAPPDNGDNRRRRGNQLMFRWMSTCTIIIEVPFVEDLFYVFGR</sequence>
<evidence type="ECO:0000313" key="8">
    <source>
        <dbReference type="Proteomes" id="UP000886885"/>
    </source>
</evidence>
<feature type="transmembrane region" description="Helical" evidence="6">
    <location>
        <begin position="248"/>
        <end position="270"/>
    </location>
</feature>
<keyword evidence="8" id="KW-1185">Reference proteome</keyword>
<keyword evidence="2" id="KW-0813">Transport</keyword>
<dbReference type="EMBL" id="JAAWWB010001766">
    <property type="protein sequence ID" value="KAG6735738.1"/>
    <property type="molecule type" value="Genomic_DNA"/>
</dbReference>
<reference evidence="7" key="1">
    <citation type="journal article" date="2020" name="bioRxiv">
        <title>Hybrid origin of Populus tomentosa Carr. identified through genome sequencing and phylogenomic analysis.</title>
        <authorList>
            <person name="An X."/>
            <person name="Gao K."/>
            <person name="Chen Z."/>
            <person name="Li J."/>
            <person name="Yang X."/>
            <person name="Yang X."/>
            <person name="Zhou J."/>
            <person name="Guo T."/>
            <person name="Zhao T."/>
            <person name="Huang S."/>
            <person name="Miao D."/>
            <person name="Khan W.U."/>
            <person name="Rao P."/>
            <person name="Ye M."/>
            <person name="Lei B."/>
            <person name="Liao W."/>
            <person name="Wang J."/>
            <person name="Ji L."/>
            <person name="Li Y."/>
            <person name="Guo B."/>
            <person name="Mustafa N.S."/>
            <person name="Li S."/>
            <person name="Yun Q."/>
            <person name="Keller S.R."/>
            <person name="Mao J."/>
            <person name="Zhang R."/>
            <person name="Strauss S.H."/>
        </authorList>
    </citation>
    <scope>NUCLEOTIDE SEQUENCE</scope>
    <source>
        <strain evidence="7">GM15</strain>
        <tissue evidence="7">Leaf</tissue>
    </source>
</reference>
<dbReference type="Proteomes" id="UP000886885">
    <property type="component" value="Unassembled WGS sequence"/>
</dbReference>
<proteinExistence type="predicted"/>
<protein>
    <submittedName>
        <fullName evidence="7">Uncharacterized protein</fullName>
    </submittedName>
</protein>
<gene>
    <name evidence="7" type="ORF">POTOM_061599</name>
</gene>
<feature type="transmembrane region" description="Helical" evidence="6">
    <location>
        <begin position="97"/>
        <end position="115"/>
    </location>
</feature>
<evidence type="ECO:0000256" key="4">
    <source>
        <dbReference type="ARBA" id="ARBA00022989"/>
    </source>
</evidence>
<keyword evidence="5 6" id="KW-0472">Membrane</keyword>
<keyword evidence="3 6" id="KW-0812">Transmembrane</keyword>
<dbReference type="GO" id="GO:0016020">
    <property type="term" value="C:membrane"/>
    <property type="evidence" value="ECO:0007669"/>
    <property type="project" value="UniProtKB-SubCell"/>
</dbReference>
<evidence type="ECO:0000313" key="7">
    <source>
        <dbReference type="EMBL" id="KAG6735738.1"/>
    </source>
</evidence>
<feature type="transmembrane region" description="Helical" evidence="6">
    <location>
        <begin position="153"/>
        <end position="173"/>
    </location>
</feature>
<evidence type="ECO:0000256" key="5">
    <source>
        <dbReference type="ARBA" id="ARBA00023136"/>
    </source>
</evidence>
<comment type="subcellular location">
    <subcellularLocation>
        <location evidence="1">Membrane</location>
        <topology evidence="1">Multi-pass membrane protein</topology>
    </subcellularLocation>
</comment>
<name>A0A8X7XSV1_POPTO</name>
<accession>A0A8X7XSV1</accession>
<dbReference type="PANTHER" id="PTHR23505:SF72">
    <property type="entry name" value="MAJOR FACILITATOR SUPERFAMILY (MFS) PROFILE DOMAIN-CONTAINING PROTEIN"/>
    <property type="match status" value="1"/>
</dbReference>
<keyword evidence="4 6" id="KW-1133">Transmembrane helix</keyword>
<evidence type="ECO:0000256" key="3">
    <source>
        <dbReference type="ARBA" id="ARBA00022692"/>
    </source>
</evidence>
<dbReference type="AlphaFoldDB" id="A0A8X7XSV1"/>
<dbReference type="InterPro" id="IPR044770">
    <property type="entry name" value="MFS_spinster-like"/>
</dbReference>